<dbReference type="InterPro" id="IPR010699">
    <property type="entry name" value="DUF1275"/>
</dbReference>
<reference evidence="3 4" key="1">
    <citation type="submission" date="2019-08" db="EMBL/GenBank/DDBJ databases">
        <title>Archangium and Cystobacter genomes.</title>
        <authorList>
            <person name="Chen I.-C.K."/>
            <person name="Wielgoss S."/>
        </authorList>
    </citation>
    <scope>NUCLEOTIDE SEQUENCE [LARGE SCALE GENOMIC DNA]</scope>
    <source>
        <strain evidence="3 4">Cbm 6</strain>
    </source>
</reference>
<proteinExistence type="predicted"/>
<protein>
    <submittedName>
        <fullName evidence="3">DUF1275 domain-containing protein</fullName>
    </submittedName>
</protein>
<accession>A0ABY9X5V9</accession>
<dbReference type="RefSeq" id="WP_395810281.1">
    <property type="nucleotide sequence ID" value="NZ_CP043494.1"/>
</dbReference>
<feature type="transmembrane region" description="Helical" evidence="1">
    <location>
        <begin position="62"/>
        <end position="84"/>
    </location>
</feature>
<dbReference type="PANTHER" id="PTHR37314">
    <property type="entry name" value="SLR0142 PROTEIN"/>
    <property type="match status" value="1"/>
</dbReference>
<dbReference type="EMBL" id="CP043494">
    <property type="protein sequence ID" value="WNG50781.1"/>
    <property type="molecule type" value="Genomic_DNA"/>
</dbReference>
<keyword evidence="1" id="KW-1133">Transmembrane helix</keyword>
<evidence type="ECO:0000313" key="3">
    <source>
        <dbReference type="EMBL" id="WNG50781.1"/>
    </source>
</evidence>
<evidence type="ECO:0000256" key="2">
    <source>
        <dbReference type="SAM" id="SignalP"/>
    </source>
</evidence>
<keyword evidence="2" id="KW-0732">Signal</keyword>
<evidence type="ECO:0000256" key="1">
    <source>
        <dbReference type="SAM" id="Phobius"/>
    </source>
</evidence>
<keyword evidence="1" id="KW-0812">Transmembrane</keyword>
<name>A0ABY9X5V9_9BACT</name>
<feature type="transmembrane region" description="Helical" evidence="1">
    <location>
        <begin position="200"/>
        <end position="221"/>
    </location>
</feature>
<organism evidence="3 4">
    <name type="scientific">Archangium minus</name>
    <dbReference type="NCBI Taxonomy" id="83450"/>
    <lineage>
        <taxon>Bacteria</taxon>
        <taxon>Pseudomonadati</taxon>
        <taxon>Myxococcota</taxon>
        <taxon>Myxococcia</taxon>
        <taxon>Myxococcales</taxon>
        <taxon>Cystobacterineae</taxon>
        <taxon>Archangiaceae</taxon>
        <taxon>Archangium</taxon>
    </lineage>
</organism>
<evidence type="ECO:0000313" key="4">
    <source>
        <dbReference type="Proteomes" id="UP001611383"/>
    </source>
</evidence>
<feature type="chain" id="PRO_5046448696" evidence="2">
    <location>
        <begin position="32"/>
        <end position="254"/>
    </location>
</feature>
<dbReference type="PANTHER" id="PTHR37314:SF4">
    <property type="entry name" value="UPF0700 TRANSMEMBRANE PROTEIN YOAK"/>
    <property type="match status" value="1"/>
</dbReference>
<feature type="signal peptide" evidence="2">
    <location>
        <begin position="1"/>
        <end position="31"/>
    </location>
</feature>
<keyword evidence="1" id="KW-0472">Membrane</keyword>
<gene>
    <name evidence="3" type="ORF">F0U60_46625</name>
</gene>
<sequence length="254" mass="26786">MPFSAATSRRGRFAYSTLALLLAGAAGAVNATSFFAFGQHTTHMTGHVAAVGEAAARGQWDGVLMAGRLVLAFVLGAITAAALLDASRHRHRGRHTPALFVETVTLGAVGLWAHEHPDADEPTLMWGLSFAMGLQNALVTRVSGAVVRTTHLTGVLTDIGIQLVRMVVWVRDGARERGLLGLWRKVLDLPSAEQFERTRLHLGLALAFLFGSAVGSLLFLHFGAPSMAMPCVVLLLVIALDISPAGSHAPATGS</sequence>
<keyword evidence="4" id="KW-1185">Reference proteome</keyword>
<dbReference type="Pfam" id="PF06912">
    <property type="entry name" value="DUF1275"/>
    <property type="match status" value="1"/>
</dbReference>
<dbReference type="Proteomes" id="UP001611383">
    <property type="component" value="Chromosome"/>
</dbReference>